<keyword evidence="11" id="KW-1185">Reference proteome</keyword>
<dbReference type="KEGG" id="ble:BleG1_2669"/>
<protein>
    <recommendedName>
        <fullName evidence="2">Cell division protein ZapA</fullName>
    </recommendedName>
    <alternativeName>
        <fullName evidence="9">Z ring-associated protein ZapA</fullName>
    </alternativeName>
</protein>
<evidence type="ECO:0000256" key="3">
    <source>
        <dbReference type="ARBA" id="ARBA00022490"/>
    </source>
</evidence>
<keyword evidence="4 10" id="KW-0132">Cell division</keyword>
<dbReference type="GO" id="GO:0032153">
    <property type="term" value="C:cell division site"/>
    <property type="evidence" value="ECO:0007669"/>
    <property type="project" value="TreeGrafter"/>
</dbReference>
<dbReference type="SUPFAM" id="SSF102829">
    <property type="entry name" value="Cell division protein ZapA-like"/>
    <property type="match status" value="1"/>
</dbReference>
<accession>A0A060M557</accession>
<evidence type="ECO:0000256" key="6">
    <source>
        <dbReference type="ARBA" id="ARBA00023306"/>
    </source>
</evidence>
<dbReference type="eggNOG" id="COG3027">
    <property type="taxonomic scope" value="Bacteria"/>
</dbReference>
<dbReference type="PATRIC" id="fig|1246626.3.peg.2661"/>
<sequence>MENDDNKTRTTVRIQGQTYNVVSEEHAAHVKTVAKYIDDKMDELKKRNPYLDTTKLSVLTALNIADDYLKLKRDIEGE</sequence>
<dbReference type="GO" id="GO:0005829">
    <property type="term" value="C:cytosol"/>
    <property type="evidence" value="ECO:0007669"/>
    <property type="project" value="TreeGrafter"/>
</dbReference>
<comment type="subunit">
    <text evidence="8">Homodimer. Interacts with FtsZ.</text>
</comment>
<evidence type="ECO:0000256" key="2">
    <source>
        <dbReference type="ARBA" id="ARBA00015195"/>
    </source>
</evidence>
<dbReference type="GO" id="GO:0000917">
    <property type="term" value="P:division septum assembly"/>
    <property type="evidence" value="ECO:0007669"/>
    <property type="project" value="UniProtKB-KW"/>
</dbReference>
<dbReference type="GO" id="GO:0043093">
    <property type="term" value="P:FtsZ-dependent cytokinesis"/>
    <property type="evidence" value="ECO:0007669"/>
    <property type="project" value="TreeGrafter"/>
</dbReference>
<dbReference type="OrthoDB" id="9808604at2"/>
<evidence type="ECO:0000256" key="1">
    <source>
        <dbReference type="ARBA" id="ARBA00004496"/>
    </source>
</evidence>
<proteinExistence type="predicted"/>
<dbReference type="GO" id="GO:0000921">
    <property type="term" value="P:septin ring assembly"/>
    <property type="evidence" value="ECO:0007669"/>
    <property type="project" value="TreeGrafter"/>
</dbReference>
<comment type="function">
    <text evidence="7">Activator of cell division through the inhibition of FtsZ GTPase activity, therefore promoting FtsZ assembly into bundles of protofilaments necessary for the formation of the division Z ring. It is recruited early at mid-cell but it is not essential for cell division.</text>
</comment>
<comment type="subcellular location">
    <subcellularLocation>
        <location evidence="1">Cytoplasm</location>
    </subcellularLocation>
</comment>
<evidence type="ECO:0000256" key="8">
    <source>
        <dbReference type="ARBA" id="ARBA00026068"/>
    </source>
</evidence>
<dbReference type="PANTHER" id="PTHR34981:SF1">
    <property type="entry name" value="CELL DIVISION PROTEIN ZAPA"/>
    <property type="match status" value="1"/>
</dbReference>
<reference evidence="10 11" key="1">
    <citation type="journal article" date="2014" name="Gene">
        <title>A comparative genomic analysis of the alkalitolerant soil bacterium Bacillus lehensis G1.</title>
        <authorList>
            <person name="Noor Y.M."/>
            <person name="Samsulrizal N.H."/>
            <person name="Jema'on N.A."/>
            <person name="Low K.O."/>
            <person name="Ramli A.N."/>
            <person name="Alias N.I."/>
            <person name="Damis S.I."/>
            <person name="Fuzi S.F."/>
            <person name="Isa M.N."/>
            <person name="Murad A.M."/>
            <person name="Raih M.F."/>
            <person name="Bakar F.D."/>
            <person name="Najimudin N."/>
            <person name="Mahadi N.M."/>
            <person name="Illias R.M."/>
        </authorList>
    </citation>
    <scope>NUCLEOTIDE SEQUENCE [LARGE SCALE GENOMIC DNA]</scope>
    <source>
        <strain evidence="10 11">G1</strain>
    </source>
</reference>
<dbReference type="HOGENOM" id="CLU_116623_4_0_9"/>
<dbReference type="InterPro" id="IPR036192">
    <property type="entry name" value="Cell_div_ZapA-like_sf"/>
</dbReference>
<organism evidence="10 11">
    <name type="scientific">Shouchella lehensis G1</name>
    <dbReference type="NCBI Taxonomy" id="1246626"/>
    <lineage>
        <taxon>Bacteria</taxon>
        <taxon>Bacillati</taxon>
        <taxon>Bacillota</taxon>
        <taxon>Bacilli</taxon>
        <taxon>Bacillales</taxon>
        <taxon>Bacillaceae</taxon>
        <taxon>Shouchella</taxon>
    </lineage>
</organism>
<evidence type="ECO:0000256" key="5">
    <source>
        <dbReference type="ARBA" id="ARBA00023210"/>
    </source>
</evidence>
<dbReference type="RefSeq" id="WP_038481773.1">
    <property type="nucleotide sequence ID" value="NZ_CP003923.1"/>
</dbReference>
<dbReference type="Gene3D" id="6.10.250.790">
    <property type="match status" value="1"/>
</dbReference>
<evidence type="ECO:0000313" key="10">
    <source>
        <dbReference type="EMBL" id="AIC95234.1"/>
    </source>
</evidence>
<evidence type="ECO:0000256" key="4">
    <source>
        <dbReference type="ARBA" id="ARBA00022618"/>
    </source>
</evidence>
<evidence type="ECO:0000256" key="9">
    <source>
        <dbReference type="ARBA" id="ARBA00033158"/>
    </source>
</evidence>
<evidence type="ECO:0000256" key="7">
    <source>
        <dbReference type="ARBA" id="ARBA00024910"/>
    </source>
</evidence>
<dbReference type="STRING" id="1246626.BleG1_2669"/>
<keyword evidence="6" id="KW-0131">Cell cycle</keyword>
<dbReference type="InterPro" id="IPR053712">
    <property type="entry name" value="Bac_CellDiv_Activator"/>
</dbReference>
<dbReference type="InterPro" id="IPR007838">
    <property type="entry name" value="Cell_div_ZapA-like"/>
</dbReference>
<keyword evidence="3" id="KW-0963">Cytoplasm</keyword>
<dbReference type="Pfam" id="PF05164">
    <property type="entry name" value="ZapA"/>
    <property type="match status" value="1"/>
</dbReference>
<gene>
    <name evidence="10" type="ORF">BleG1_2669</name>
</gene>
<name>A0A060M557_9BACI</name>
<keyword evidence="5" id="KW-0717">Septation</keyword>
<dbReference type="EMBL" id="CP003923">
    <property type="protein sequence ID" value="AIC95234.1"/>
    <property type="molecule type" value="Genomic_DNA"/>
</dbReference>
<dbReference type="PANTHER" id="PTHR34981">
    <property type="entry name" value="CELL DIVISION PROTEIN ZAPA"/>
    <property type="match status" value="1"/>
</dbReference>
<dbReference type="NCBIfam" id="NF010724">
    <property type="entry name" value="PRK14126.1"/>
    <property type="match status" value="1"/>
</dbReference>
<dbReference type="AlphaFoldDB" id="A0A060M557"/>
<dbReference type="GO" id="GO:0030428">
    <property type="term" value="C:cell septum"/>
    <property type="evidence" value="ECO:0007669"/>
    <property type="project" value="TreeGrafter"/>
</dbReference>
<evidence type="ECO:0000313" key="11">
    <source>
        <dbReference type="Proteomes" id="UP000027142"/>
    </source>
</evidence>
<dbReference type="Proteomes" id="UP000027142">
    <property type="component" value="Chromosome"/>
</dbReference>